<protein>
    <submittedName>
        <fullName evidence="2">Uncharacterized protein</fullName>
    </submittedName>
</protein>
<reference evidence="2 3" key="1">
    <citation type="journal article" date="2019" name="Sci. Data">
        <title>Hybrid genome assembly and annotation of Danionella translucida.</title>
        <authorList>
            <person name="Kadobianskyi M."/>
            <person name="Schulze L."/>
            <person name="Schuelke M."/>
            <person name="Judkewitz B."/>
        </authorList>
    </citation>
    <scope>NUCLEOTIDE SEQUENCE [LARGE SCALE GENOMIC DNA]</scope>
    <source>
        <strain evidence="2 3">Bolton</strain>
    </source>
</reference>
<feature type="region of interest" description="Disordered" evidence="1">
    <location>
        <begin position="78"/>
        <end position="124"/>
    </location>
</feature>
<evidence type="ECO:0000313" key="3">
    <source>
        <dbReference type="Proteomes" id="UP000316079"/>
    </source>
</evidence>
<evidence type="ECO:0000256" key="1">
    <source>
        <dbReference type="SAM" id="MobiDB-lite"/>
    </source>
</evidence>
<accession>A0A553QNY7</accession>
<dbReference type="EMBL" id="SRMA01025726">
    <property type="protein sequence ID" value="TRY91690.1"/>
    <property type="molecule type" value="Genomic_DNA"/>
</dbReference>
<gene>
    <name evidence="2" type="ORF">DNTS_003338</name>
</gene>
<dbReference type="Proteomes" id="UP000316079">
    <property type="component" value="Unassembled WGS sequence"/>
</dbReference>
<feature type="compositionally biased region" description="Basic and acidic residues" evidence="1">
    <location>
        <begin position="98"/>
        <end position="108"/>
    </location>
</feature>
<dbReference type="AlphaFoldDB" id="A0A553QNY7"/>
<dbReference type="OrthoDB" id="2019504at2759"/>
<keyword evidence="3" id="KW-1185">Reference proteome</keyword>
<name>A0A553QNY7_9TELE</name>
<organism evidence="2 3">
    <name type="scientific">Danionella cerebrum</name>
    <dbReference type="NCBI Taxonomy" id="2873325"/>
    <lineage>
        <taxon>Eukaryota</taxon>
        <taxon>Metazoa</taxon>
        <taxon>Chordata</taxon>
        <taxon>Craniata</taxon>
        <taxon>Vertebrata</taxon>
        <taxon>Euteleostomi</taxon>
        <taxon>Actinopterygii</taxon>
        <taxon>Neopterygii</taxon>
        <taxon>Teleostei</taxon>
        <taxon>Ostariophysi</taxon>
        <taxon>Cypriniformes</taxon>
        <taxon>Danionidae</taxon>
        <taxon>Danioninae</taxon>
        <taxon>Danionella</taxon>
    </lineage>
</organism>
<sequence>MVKDSSVPLNADQMMKKVILAQKRAPKPLFCRATGAISKKVCPGSRSEGKKVTFGLKNNRTMGTTALSDQSMRDLVLGTRTSSKFRRNDRSSALSPEARTRLPFDPRRTPSSGVLKRARAQDFF</sequence>
<proteinExistence type="predicted"/>
<comment type="caution">
    <text evidence="2">The sequence shown here is derived from an EMBL/GenBank/DDBJ whole genome shotgun (WGS) entry which is preliminary data.</text>
</comment>
<evidence type="ECO:0000313" key="2">
    <source>
        <dbReference type="EMBL" id="TRY91690.1"/>
    </source>
</evidence>